<reference evidence="4" key="2">
    <citation type="submission" date="2021-09" db="EMBL/GenBank/DDBJ databases">
        <authorList>
            <person name="Gilroy R."/>
        </authorList>
    </citation>
    <scope>NUCLEOTIDE SEQUENCE</scope>
    <source>
        <strain evidence="4">ChiHjej13B12-9602</strain>
    </source>
</reference>
<dbReference type="PIRSF" id="PIRSF006356">
    <property type="entry name" value="Arg_deiminase"/>
    <property type="match status" value="1"/>
</dbReference>
<dbReference type="Proteomes" id="UP000753256">
    <property type="component" value="Unassembled WGS sequence"/>
</dbReference>
<proteinExistence type="inferred from homology"/>
<dbReference type="RefSeq" id="WP_273189361.1">
    <property type="nucleotide sequence ID" value="NZ_DYUZ01000014.1"/>
</dbReference>
<organism evidence="4 5">
    <name type="scientific">Enorma phocaeensis</name>
    <dbReference type="NCBI Taxonomy" id="1871019"/>
    <lineage>
        <taxon>Bacteria</taxon>
        <taxon>Bacillati</taxon>
        <taxon>Actinomycetota</taxon>
        <taxon>Coriobacteriia</taxon>
        <taxon>Coriobacteriales</taxon>
        <taxon>Coriobacteriaceae</taxon>
        <taxon>Enorma</taxon>
    </lineage>
</organism>
<dbReference type="Pfam" id="PF02274">
    <property type="entry name" value="ADI"/>
    <property type="match status" value="1"/>
</dbReference>
<reference evidence="4" key="1">
    <citation type="journal article" date="2021" name="PeerJ">
        <title>Extensive microbial diversity within the chicken gut microbiome revealed by metagenomics and culture.</title>
        <authorList>
            <person name="Gilroy R."/>
            <person name="Ravi A."/>
            <person name="Getino M."/>
            <person name="Pursley I."/>
            <person name="Horton D.L."/>
            <person name="Alikhan N.F."/>
            <person name="Baker D."/>
            <person name="Gharbi K."/>
            <person name="Hall N."/>
            <person name="Watson M."/>
            <person name="Adriaenssens E.M."/>
            <person name="Foster-Nyarko E."/>
            <person name="Jarju S."/>
            <person name="Secka A."/>
            <person name="Antonio M."/>
            <person name="Oren A."/>
            <person name="Chaudhuri R.R."/>
            <person name="La Ragione R."/>
            <person name="Hildebrand F."/>
            <person name="Pallen M.J."/>
        </authorList>
    </citation>
    <scope>NUCLEOTIDE SEQUENCE</scope>
    <source>
        <strain evidence="4">ChiHjej13B12-9602</strain>
    </source>
</reference>
<dbReference type="Gene3D" id="3.75.10.10">
    <property type="entry name" value="L-arginine/glycine Amidinotransferase, Chain A"/>
    <property type="match status" value="1"/>
</dbReference>
<accession>A0A921ITP0</accession>
<dbReference type="InterPro" id="IPR003876">
    <property type="entry name" value="Arg_deiminase"/>
</dbReference>
<dbReference type="EC" id="3.5.3.6" evidence="4"/>
<comment type="caution">
    <text evidence="4">The sequence shown here is derived from an EMBL/GenBank/DDBJ whole genome shotgun (WGS) entry which is preliminary data.</text>
</comment>
<dbReference type="NCBIfam" id="NF002381">
    <property type="entry name" value="PRK01388.1"/>
    <property type="match status" value="1"/>
</dbReference>
<evidence type="ECO:0000313" key="5">
    <source>
        <dbReference type="Proteomes" id="UP000753256"/>
    </source>
</evidence>
<evidence type="ECO:0000256" key="3">
    <source>
        <dbReference type="PIRSR" id="PIRSR006356-1"/>
    </source>
</evidence>
<dbReference type="SUPFAM" id="SSF55909">
    <property type="entry name" value="Pentein"/>
    <property type="match status" value="1"/>
</dbReference>
<dbReference type="Gene3D" id="1.10.3930.10">
    <property type="entry name" value="Arginine deiminase"/>
    <property type="match status" value="1"/>
</dbReference>
<dbReference type="PRINTS" id="PR01466">
    <property type="entry name" value="ARGDEIMINASE"/>
</dbReference>
<dbReference type="AlphaFoldDB" id="A0A921ITP0"/>
<dbReference type="PANTHER" id="PTHR47271">
    <property type="entry name" value="ARGININE DEIMINASE"/>
    <property type="match status" value="1"/>
</dbReference>
<feature type="active site" description="Amidino-cysteine intermediate" evidence="3">
    <location>
        <position position="403"/>
    </location>
</feature>
<comment type="similarity">
    <text evidence="1">Belongs to the arginine deiminase family.</text>
</comment>
<gene>
    <name evidence="4" type="ORF">K8V70_03480</name>
</gene>
<keyword evidence="2 4" id="KW-0378">Hydrolase</keyword>
<dbReference type="EMBL" id="DYUZ01000014">
    <property type="protein sequence ID" value="HJG36913.1"/>
    <property type="molecule type" value="Genomic_DNA"/>
</dbReference>
<dbReference type="GO" id="GO:0019546">
    <property type="term" value="P:L-arginine deiminase pathway"/>
    <property type="evidence" value="ECO:0007669"/>
    <property type="project" value="TreeGrafter"/>
</dbReference>
<evidence type="ECO:0000313" key="4">
    <source>
        <dbReference type="EMBL" id="HJG36913.1"/>
    </source>
</evidence>
<dbReference type="PANTHER" id="PTHR47271:SF2">
    <property type="entry name" value="ARGININE DEIMINASE"/>
    <property type="match status" value="1"/>
</dbReference>
<sequence length="413" mass="46038">MSKGICVHSEIGALKKVVVHRPGKDLVNLKAEDFERVWIHDCFYLEYAQKEHDAFTDILRGQGAKVLYMEKLVAEAMDADPTVRPAFTDAFLAESNITNPAIAQAVRERLDAVGDNYEFVLTAMGGLYLKDLDLPRGGSLAIMDSDAIAPDEPLLFPMPSSYFSRDPLASVGHGALLNRMYWPQRNREVLFYETILKHHPDYAGTPIWYDHNSAWHIEGGDVLNINAKTLAIGISQRTEAAAIDQLAKNLFWGPEESEIETVYAIRIPNGYAYMHLDTVCTQVDYDKFTVYPGIYQTLRVYRLTRGAAPGEVAIEEIDDTLQHILEKATGVDHIQLIECGGGDPIEASREQWNDGSNTLAVAPGKVCVYERNVVTNDALYKAGVEVLAAPSEELSRGRGGPRCMTMPFWREEI</sequence>
<evidence type="ECO:0000256" key="1">
    <source>
        <dbReference type="ARBA" id="ARBA00010206"/>
    </source>
</evidence>
<name>A0A921ITP0_9ACTN</name>
<evidence type="ECO:0000256" key="2">
    <source>
        <dbReference type="ARBA" id="ARBA00022801"/>
    </source>
</evidence>
<protein>
    <submittedName>
        <fullName evidence="4">Arginine deiminase</fullName>
        <ecNumber evidence="4">3.5.3.6</ecNumber>
    </submittedName>
</protein>
<dbReference type="GO" id="GO:0016990">
    <property type="term" value="F:arginine deiminase activity"/>
    <property type="evidence" value="ECO:0007669"/>
    <property type="project" value="UniProtKB-EC"/>
</dbReference>